<evidence type="ECO:0000313" key="2">
    <source>
        <dbReference type="Proteomes" id="UP000249082"/>
    </source>
</evidence>
<gene>
    <name evidence="1" type="ORF">DI555_17485</name>
</gene>
<protein>
    <submittedName>
        <fullName evidence="1">Uncharacterized protein</fullName>
    </submittedName>
</protein>
<dbReference type="InterPro" id="IPR011050">
    <property type="entry name" value="Pectin_lyase_fold/virulence"/>
</dbReference>
<comment type="caution">
    <text evidence="1">The sequence shown here is derived from an EMBL/GenBank/DDBJ whole genome shotgun (WGS) entry which is preliminary data.</text>
</comment>
<accession>A0A2W5NI02</accession>
<dbReference type="AlphaFoldDB" id="A0A2W5NI02"/>
<dbReference type="SUPFAM" id="SSF51126">
    <property type="entry name" value="Pectin lyase-like"/>
    <property type="match status" value="1"/>
</dbReference>
<evidence type="ECO:0000313" key="1">
    <source>
        <dbReference type="EMBL" id="PZQ53106.1"/>
    </source>
</evidence>
<dbReference type="EMBL" id="QFPX01000018">
    <property type="protein sequence ID" value="PZQ53106.1"/>
    <property type="molecule type" value="Genomic_DNA"/>
</dbReference>
<name>A0A2W5NI02_9SPHN</name>
<organism evidence="1 2">
    <name type="scientific">Novosphingobium pentaromativorans</name>
    <dbReference type="NCBI Taxonomy" id="205844"/>
    <lineage>
        <taxon>Bacteria</taxon>
        <taxon>Pseudomonadati</taxon>
        <taxon>Pseudomonadota</taxon>
        <taxon>Alphaproteobacteria</taxon>
        <taxon>Sphingomonadales</taxon>
        <taxon>Sphingomonadaceae</taxon>
        <taxon>Novosphingobium</taxon>
    </lineage>
</organism>
<reference evidence="1 2" key="1">
    <citation type="submission" date="2017-08" db="EMBL/GenBank/DDBJ databases">
        <title>Infants hospitalized years apart are colonized by the same room-sourced microbial strains.</title>
        <authorList>
            <person name="Brooks B."/>
            <person name="Olm M.R."/>
            <person name="Firek B.A."/>
            <person name="Baker R."/>
            <person name="Thomas B.C."/>
            <person name="Morowitz M.J."/>
            <person name="Banfield J.F."/>
        </authorList>
    </citation>
    <scope>NUCLEOTIDE SEQUENCE [LARGE SCALE GENOMIC DNA]</scope>
    <source>
        <strain evidence="1">S2_005_002_R2_33</strain>
    </source>
</reference>
<sequence>MATATTAATTFKMPSIATPQVSAACKTGTTIRLTATTPSVTKLCVVDGKILINGKDASGFVVQDVKSQRYGPLMRGTNVPNLQVQRVSDTDARADATLGLGLVNVSNGIGKAVFRDLVWIGSKAHPAINSDDAWAAIALKGKDADDVGTFEIKNFDFQNLFMDSGSYYQNVDGISTEGGYSGTISNGRVMNASDACLDIKGNVRVDNVYLSGCRQGIKAWTNQSHGLVELGTNRFVGILGKGTKSGARTITIDVLIASGDPSVPLFRSEEGVVNLHIRRLIAKPGQVLNSSSSYAGSKVTVDQRLSI</sequence>
<dbReference type="Proteomes" id="UP000249082">
    <property type="component" value="Unassembled WGS sequence"/>
</dbReference>
<proteinExistence type="predicted"/>